<reference evidence="1 2" key="1">
    <citation type="journal article" date="2012" name="Genome Biol.">
        <title>Sequencing three crocodilian genomes to illuminate the evolution of archosaurs and amniotes.</title>
        <authorList>
            <person name="St John J.A."/>
            <person name="Braun E.L."/>
            <person name="Isberg S.R."/>
            <person name="Miles L.G."/>
            <person name="Chong A.Y."/>
            <person name="Gongora J."/>
            <person name="Dalzell P."/>
            <person name="Moran C."/>
            <person name="Bed'hom B."/>
            <person name="Abzhanov A."/>
            <person name="Burgess S.C."/>
            <person name="Cooksey A.M."/>
            <person name="Castoe T.A."/>
            <person name="Crawford N.G."/>
            <person name="Densmore L.D."/>
            <person name="Drew J.C."/>
            <person name="Edwards S.V."/>
            <person name="Faircloth B.C."/>
            <person name="Fujita M.K."/>
            <person name="Greenwold M.J."/>
            <person name="Hoffmann F.G."/>
            <person name="Howard J.M."/>
            <person name="Iguchi T."/>
            <person name="Janes D.E."/>
            <person name="Khan S.Y."/>
            <person name="Kohno S."/>
            <person name="de Koning A.J."/>
            <person name="Lance S.L."/>
            <person name="McCarthy F.M."/>
            <person name="McCormack J.E."/>
            <person name="Merchant M.E."/>
            <person name="Peterson D.G."/>
            <person name="Pollock D.D."/>
            <person name="Pourmand N."/>
            <person name="Raney B.J."/>
            <person name="Roessler K.A."/>
            <person name="Sanford J.R."/>
            <person name="Sawyer R.H."/>
            <person name="Schmidt C.J."/>
            <person name="Triplett E.W."/>
            <person name="Tuberville T.D."/>
            <person name="Venegas-Anaya M."/>
            <person name="Howard J.T."/>
            <person name="Jarvis E.D."/>
            <person name="Guillette L.J.Jr."/>
            <person name="Glenn T.C."/>
            <person name="Green R.E."/>
            <person name="Ray D.A."/>
        </authorList>
    </citation>
    <scope>NUCLEOTIDE SEQUENCE [LARGE SCALE GENOMIC DNA]</scope>
    <source>
        <strain evidence="1">KSC_2009_1</strain>
    </source>
</reference>
<evidence type="ECO:0000313" key="1">
    <source>
        <dbReference type="EMBL" id="KYO46740.1"/>
    </source>
</evidence>
<evidence type="ECO:0000313" key="2">
    <source>
        <dbReference type="Proteomes" id="UP000050525"/>
    </source>
</evidence>
<organism evidence="1 2">
    <name type="scientific">Alligator mississippiensis</name>
    <name type="common">American alligator</name>
    <dbReference type="NCBI Taxonomy" id="8496"/>
    <lineage>
        <taxon>Eukaryota</taxon>
        <taxon>Metazoa</taxon>
        <taxon>Chordata</taxon>
        <taxon>Craniata</taxon>
        <taxon>Vertebrata</taxon>
        <taxon>Euteleostomi</taxon>
        <taxon>Archelosauria</taxon>
        <taxon>Archosauria</taxon>
        <taxon>Crocodylia</taxon>
        <taxon>Alligatoridae</taxon>
        <taxon>Alligatorinae</taxon>
        <taxon>Alligator</taxon>
    </lineage>
</organism>
<dbReference type="AlphaFoldDB" id="A0A151PCM8"/>
<name>A0A151PCM8_ALLMI</name>
<sequence>MIPRAQATHQSSYLKNNSKKQLFPALKVLAIKTDLATIFSLAEQLKITRIQTCSLKIDLKVLLHLLIEGEALVTAAHQRVWQKELHFH</sequence>
<dbReference type="Proteomes" id="UP000050525">
    <property type="component" value="Unassembled WGS sequence"/>
</dbReference>
<dbReference type="EMBL" id="AKHW03000499">
    <property type="protein sequence ID" value="KYO46740.1"/>
    <property type="molecule type" value="Genomic_DNA"/>
</dbReference>
<comment type="caution">
    <text evidence="1">The sequence shown here is derived from an EMBL/GenBank/DDBJ whole genome shotgun (WGS) entry which is preliminary data.</text>
</comment>
<proteinExistence type="predicted"/>
<accession>A0A151PCM8</accession>
<gene>
    <name evidence="1" type="ORF">Y1Q_0018475</name>
</gene>
<keyword evidence="2" id="KW-1185">Reference proteome</keyword>
<protein>
    <submittedName>
        <fullName evidence="1">Uncharacterized protein</fullName>
    </submittedName>
</protein>